<name>A0A1C6VKE6_9ACTN</name>
<sequence length="216" mass="23463">MLPGGVFRRTATAFGARPGRAAVPVAGRERRGLPDCQAMRTDDFWQLIDRARAGGGGEPHAVAARAVALLAERDPEDIVGYAHHQARVLSASHKVDLWGAAYLINGGVSDEGFHHFRGWLMTQGREVFARAVADPDSLAGLPQVRAASLSGEEFSGSEMLAVPWDAYRRATAAELPADREPAPVPDLNDFWDFDDEEEAKRRLPKLAALFVEPPAE</sequence>
<accession>A0A1C6VKE6</accession>
<gene>
    <name evidence="2" type="ORF">GA0070608_3320</name>
</gene>
<reference evidence="2 3" key="1">
    <citation type="submission" date="2016-06" db="EMBL/GenBank/DDBJ databases">
        <authorList>
            <person name="Kjaerup R.B."/>
            <person name="Dalgaard T.S."/>
            <person name="Juul-Madsen H.R."/>
        </authorList>
    </citation>
    <scope>NUCLEOTIDE SEQUENCE [LARGE SCALE GENOMIC DNA]</scope>
    <source>
        <strain evidence="2 3">DSM 43363</strain>
    </source>
</reference>
<protein>
    <recommendedName>
        <fullName evidence="1">DUF4240 domain-containing protein</fullName>
    </recommendedName>
</protein>
<feature type="domain" description="DUF4240" evidence="1">
    <location>
        <begin position="39"/>
        <end position="169"/>
    </location>
</feature>
<proteinExistence type="predicted"/>
<evidence type="ECO:0000313" key="2">
    <source>
        <dbReference type="EMBL" id="SCL66564.1"/>
    </source>
</evidence>
<dbReference type="EMBL" id="FMIC01000002">
    <property type="protein sequence ID" value="SCL66564.1"/>
    <property type="molecule type" value="Genomic_DNA"/>
</dbReference>
<dbReference type="Pfam" id="PF14024">
    <property type="entry name" value="DUF4240"/>
    <property type="match status" value="1"/>
</dbReference>
<evidence type="ECO:0000259" key="1">
    <source>
        <dbReference type="Pfam" id="PF14024"/>
    </source>
</evidence>
<evidence type="ECO:0000313" key="3">
    <source>
        <dbReference type="Proteomes" id="UP000199343"/>
    </source>
</evidence>
<organism evidence="2 3">
    <name type="scientific">Micromonospora peucetia</name>
    <dbReference type="NCBI Taxonomy" id="47871"/>
    <lineage>
        <taxon>Bacteria</taxon>
        <taxon>Bacillati</taxon>
        <taxon>Actinomycetota</taxon>
        <taxon>Actinomycetes</taxon>
        <taxon>Micromonosporales</taxon>
        <taxon>Micromonosporaceae</taxon>
        <taxon>Micromonospora</taxon>
    </lineage>
</organism>
<dbReference type="STRING" id="47871.GA0070608_3320"/>
<dbReference type="InterPro" id="IPR025334">
    <property type="entry name" value="DUF4240"/>
</dbReference>
<dbReference type="AlphaFoldDB" id="A0A1C6VKE6"/>
<dbReference type="Proteomes" id="UP000199343">
    <property type="component" value="Unassembled WGS sequence"/>
</dbReference>